<dbReference type="FunFam" id="2.60.40.1660:FF:000004">
    <property type="entry name" value="sodium/potassium-transporting ATPase subunit beta-2"/>
    <property type="match status" value="1"/>
</dbReference>
<proteinExistence type="inferred from homology"/>
<keyword evidence="9" id="KW-0735">Signal-anchor</keyword>
<dbReference type="InterPro" id="IPR038702">
    <property type="entry name" value="Na/K_ATPase_sub_beta_sf"/>
</dbReference>
<keyword evidence="8" id="KW-0630">Potassium</keyword>
<dbReference type="GO" id="GO:0006883">
    <property type="term" value="P:intracellular sodium ion homeostasis"/>
    <property type="evidence" value="ECO:0007669"/>
    <property type="project" value="TreeGrafter"/>
</dbReference>
<dbReference type="GO" id="GO:0030007">
    <property type="term" value="P:intracellular potassium ion homeostasis"/>
    <property type="evidence" value="ECO:0007669"/>
    <property type="project" value="TreeGrafter"/>
</dbReference>
<dbReference type="GO" id="GO:0005890">
    <property type="term" value="C:sodium:potassium-exchanging ATPase complex"/>
    <property type="evidence" value="ECO:0007669"/>
    <property type="project" value="InterPro"/>
</dbReference>
<comment type="similarity">
    <text evidence="2">Belongs to the X(+)/potassium ATPases subunit beta family.</text>
</comment>
<name>A0A9P0CDJ8_BEMTA</name>
<reference evidence="20" key="1">
    <citation type="submission" date="2021-12" db="EMBL/GenBank/DDBJ databases">
        <authorList>
            <person name="King R."/>
        </authorList>
    </citation>
    <scope>NUCLEOTIDE SEQUENCE</scope>
</reference>
<keyword evidence="7 19" id="KW-0812">Transmembrane</keyword>
<evidence type="ECO:0000256" key="6">
    <source>
        <dbReference type="ARBA" id="ARBA00022607"/>
    </source>
</evidence>
<evidence type="ECO:0008006" key="22">
    <source>
        <dbReference type="Google" id="ProtNLM"/>
    </source>
</evidence>
<evidence type="ECO:0000256" key="5">
    <source>
        <dbReference type="ARBA" id="ARBA00022538"/>
    </source>
</evidence>
<dbReference type="Proteomes" id="UP001152759">
    <property type="component" value="Chromosome 7"/>
</dbReference>
<dbReference type="AlphaFoldDB" id="A0A9P0CDJ8"/>
<comment type="function">
    <text evidence="17">This is the non-catalytic component of the active enzyme, which catalyzes the hydrolysis of ATP coupled with the exchange of Na(+) and K(+) ions across the plasma membrane. The beta subunit regulates, through assembly of alpha/beta heterodimers, the number of sodium pumps transported to the plasma membrane.</text>
</comment>
<evidence type="ECO:0000256" key="1">
    <source>
        <dbReference type="ARBA" id="ARBA00004401"/>
    </source>
</evidence>
<evidence type="ECO:0000256" key="3">
    <source>
        <dbReference type="ARBA" id="ARBA00022448"/>
    </source>
</evidence>
<keyword evidence="10 19" id="KW-1133">Transmembrane helix</keyword>
<dbReference type="GO" id="GO:0036376">
    <property type="term" value="P:sodium ion export across plasma membrane"/>
    <property type="evidence" value="ECO:0007669"/>
    <property type="project" value="TreeGrafter"/>
</dbReference>
<keyword evidence="21" id="KW-1185">Reference proteome</keyword>
<dbReference type="InterPro" id="IPR000402">
    <property type="entry name" value="Na/K_ATPase_sub_beta"/>
</dbReference>
<organism evidence="20 21">
    <name type="scientific">Bemisia tabaci</name>
    <name type="common">Sweetpotato whitefly</name>
    <name type="synonym">Aleurodes tabaci</name>
    <dbReference type="NCBI Taxonomy" id="7038"/>
    <lineage>
        <taxon>Eukaryota</taxon>
        <taxon>Metazoa</taxon>
        <taxon>Ecdysozoa</taxon>
        <taxon>Arthropoda</taxon>
        <taxon>Hexapoda</taxon>
        <taxon>Insecta</taxon>
        <taxon>Pterygota</taxon>
        <taxon>Neoptera</taxon>
        <taxon>Paraneoptera</taxon>
        <taxon>Hemiptera</taxon>
        <taxon>Sternorrhyncha</taxon>
        <taxon>Aleyrodoidea</taxon>
        <taxon>Aleyrodidae</taxon>
        <taxon>Aleyrodinae</taxon>
        <taxon>Bemisia</taxon>
    </lineage>
</organism>
<evidence type="ECO:0000313" key="20">
    <source>
        <dbReference type="EMBL" id="CAH0775731.1"/>
    </source>
</evidence>
<evidence type="ECO:0000256" key="15">
    <source>
        <dbReference type="ARBA" id="ARBA00023180"/>
    </source>
</evidence>
<keyword evidence="13 19" id="KW-0472">Membrane</keyword>
<evidence type="ECO:0000256" key="4">
    <source>
        <dbReference type="ARBA" id="ARBA00022475"/>
    </source>
</evidence>
<protein>
    <recommendedName>
        <fullName evidence="22">Sodium/potassium-transporting ATPase subunit beta-2</fullName>
    </recommendedName>
</protein>
<evidence type="ECO:0000256" key="13">
    <source>
        <dbReference type="ARBA" id="ARBA00023136"/>
    </source>
</evidence>
<dbReference type="PANTHER" id="PTHR11523:SF31">
    <property type="entry name" value="AT04468P-RELATED"/>
    <property type="match status" value="1"/>
</dbReference>
<keyword evidence="6" id="KW-0740">Sodium/potassium transport</keyword>
<evidence type="ECO:0000256" key="14">
    <source>
        <dbReference type="ARBA" id="ARBA00023157"/>
    </source>
</evidence>
<dbReference type="GO" id="GO:0001671">
    <property type="term" value="F:ATPase activator activity"/>
    <property type="evidence" value="ECO:0007669"/>
    <property type="project" value="TreeGrafter"/>
</dbReference>
<evidence type="ECO:0000256" key="18">
    <source>
        <dbReference type="SAM" id="MobiDB-lite"/>
    </source>
</evidence>
<evidence type="ECO:0000256" key="8">
    <source>
        <dbReference type="ARBA" id="ARBA00022958"/>
    </source>
</evidence>
<evidence type="ECO:0000256" key="16">
    <source>
        <dbReference type="ARBA" id="ARBA00023201"/>
    </source>
</evidence>
<sequence>MQLRIYPRAGGGGGAIELEQRNWLARVGSNRSFYYVLENFFANDSGCFLKGLRCSSKYTSLPGGGGGGEAKTGPKSRPNSGSESCPSLIVDRLTDDFLSGPIVDASNNRAVARQQGPGAARRWRSWRASVEPAGAVAGTRRRGWQSVGERAFRRRRHPLSPRLRRPGSCVRVAWSPLGIPSSSASRMTRSKTPAAGSGTGDANGVGYEWEYARPKDDNKSKWERIALAIYNPSTNEILGRTLKSWGGLLIFYAIFYSVLALLFAICMKVLLSTLNDQSPRWQLESSIIGTNPGLGYRPMSPNVDDGSVIWYQHKNATNIKIWTSSLDTFLQGYRDPQSLPGGVTNQVICDYEKGPSRGKVCDVDMSRFGPCTSETGYGFPQSKPCIFIKLNRIYGWVPDFYNDSRDLPRDMPESLKKHIRTITDPKQLRTVWVSCHGEGPADVENVGPIKYYPQQGFPGYFYPFENTEGYLSPLVAVHFQNPKLNNLINIECRAWAKNIIYRKSLHHREGSVHFELLID</sequence>
<evidence type="ECO:0000256" key="9">
    <source>
        <dbReference type="ARBA" id="ARBA00022968"/>
    </source>
</evidence>
<keyword evidence="15" id="KW-0325">Glycoprotein</keyword>
<dbReference type="GO" id="GO:1990573">
    <property type="term" value="P:potassium ion import across plasma membrane"/>
    <property type="evidence" value="ECO:0007669"/>
    <property type="project" value="TreeGrafter"/>
</dbReference>
<keyword evidence="11" id="KW-0915">Sodium</keyword>
<keyword evidence="3" id="KW-0813">Transport</keyword>
<evidence type="ECO:0000256" key="10">
    <source>
        <dbReference type="ARBA" id="ARBA00022989"/>
    </source>
</evidence>
<dbReference type="EMBL" id="OU963868">
    <property type="protein sequence ID" value="CAH0775731.1"/>
    <property type="molecule type" value="Genomic_DNA"/>
</dbReference>
<dbReference type="PANTHER" id="PTHR11523">
    <property type="entry name" value="SODIUM/POTASSIUM-DEPENDENT ATPASE BETA SUBUNIT"/>
    <property type="match status" value="1"/>
</dbReference>
<dbReference type="Pfam" id="PF00287">
    <property type="entry name" value="Na_K-ATPase"/>
    <property type="match status" value="1"/>
</dbReference>
<keyword evidence="12" id="KW-0406">Ion transport</keyword>
<evidence type="ECO:0000256" key="17">
    <source>
        <dbReference type="ARBA" id="ARBA00025540"/>
    </source>
</evidence>
<evidence type="ECO:0000256" key="11">
    <source>
        <dbReference type="ARBA" id="ARBA00023053"/>
    </source>
</evidence>
<evidence type="ECO:0000256" key="19">
    <source>
        <dbReference type="SAM" id="Phobius"/>
    </source>
</evidence>
<accession>A0A9P0CDJ8</accession>
<keyword evidence="5" id="KW-0633">Potassium transport</keyword>
<keyword evidence="16" id="KW-0739">Sodium transport</keyword>
<gene>
    <name evidence="20" type="ORF">BEMITA_LOCUS11913</name>
</gene>
<feature type="region of interest" description="Disordered" evidence="18">
    <location>
        <begin position="61"/>
        <end position="85"/>
    </location>
</feature>
<keyword evidence="14" id="KW-1015">Disulfide bond</keyword>
<evidence type="ECO:0000256" key="7">
    <source>
        <dbReference type="ARBA" id="ARBA00022692"/>
    </source>
</evidence>
<evidence type="ECO:0000256" key="12">
    <source>
        <dbReference type="ARBA" id="ARBA00023065"/>
    </source>
</evidence>
<feature type="transmembrane region" description="Helical" evidence="19">
    <location>
        <begin position="249"/>
        <end position="271"/>
    </location>
</feature>
<evidence type="ECO:0000313" key="21">
    <source>
        <dbReference type="Proteomes" id="UP001152759"/>
    </source>
</evidence>
<evidence type="ECO:0000256" key="2">
    <source>
        <dbReference type="ARBA" id="ARBA00005876"/>
    </source>
</evidence>
<dbReference type="Gene3D" id="2.60.40.1660">
    <property type="entry name" value="Na, k-atpase alpha subunit"/>
    <property type="match status" value="1"/>
</dbReference>
<comment type="subcellular location">
    <subcellularLocation>
        <location evidence="1">Cell membrane</location>
        <topology evidence="1">Single-pass type II membrane protein</topology>
    </subcellularLocation>
</comment>
<keyword evidence="4" id="KW-1003">Cell membrane</keyword>